<protein>
    <submittedName>
        <fullName evidence="2">Tetratricopeptide repeat-containing protein</fullName>
    </submittedName>
</protein>
<feature type="domain" description="NB-ARC" evidence="1">
    <location>
        <begin position="128"/>
        <end position="284"/>
    </location>
</feature>
<dbReference type="SUPFAM" id="SSF52540">
    <property type="entry name" value="P-loop containing nucleoside triphosphate hydrolases"/>
    <property type="match status" value="1"/>
</dbReference>
<reference evidence="2 3" key="1">
    <citation type="submission" date="2016-10" db="EMBL/GenBank/DDBJ databases">
        <authorList>
            <person name="de Groot N.N."/>
        </authorList>
    </citation>
    <scope>NUCLEOTIDE SEQUENCE [LARGE SCALE GENOMIC DNA]</scope>
    <source>
        <strain evidence="2 3">CPCC 202699</strain>
    </source>
</reference>
<keyword evidence="3" id="KW-1185">Reference proteome</keyword>
<dbReference type="InterPro" id="IPR036388">
    <property type="entry name" value="WH-like_DNA-bd_sf"/>
</dbReference>
<dbReference type="Proteomes" id="UP000199515">
    <property type="component" value="Unassembled WGS sequence"/>
</dbReference>
<dbReference type="Pfam" id="PF00931">
    <property type="entry name" value="NB-ARC"/>
    <property type="match status" value="1"/>
</dbReference>
<dbReference type="OrthoDB" id="7628974at2"/>
<dbReference type="PANTHER" id="PTHR47691:SF3">
    <property type="entry name" value="HTH-TYPE TRANSCRIPTIONAL REGULATOR RV0890C-RELATED"/>
    <property type="match status" value="1"/>
</dbReference>
<name>A0A1H3QPW1_9PSEU</name>
<dbReference type="Gene3D" id="1.10.10.10">
    <property type="entry name" value="Winged helix-like DNA-binding domain superfamily/Winged helix DNA-binding domain"/>
    <property type="match status" value="1"/>
</dbReference>
<dbReference type="Gene3D" id="1.25.40.10">
    <property type="entry name" value="Tetratricopeptide repeat domain"/>
    <property type="match status" value="1"/>
</dbReference>
<dbReference type="InterPro" id="IPR002182">
    <property type="entry name" value="NB-ARC"/>
</dbReference>
<dbReference type="InterPro" id="IPR027417">
    <property type="entry name" value="P-loop_NTPase"/>
</dbReference>
<dbReference type="Pfam" id="PF13424">
    <property type="entry name" value="TPR_12"/>
    <property type="match status" value="1"/>
</dbReference>
<sequence>MDVVDSRPWPEAARTPADFVGLLRRMRDRSGLSMRLIERRAAALGHSLPPSTLATMLGRDSLPRERLITALLRACGEDQAAVARWIEVRRRLAGGGTVTPPMAGALRQLPMDIEEFTGREAELAELGRLSREGTAVGVTVITGMAGVGKTRLAVRAAHLLVRAGTFDEIQLWADLRLDSPLDPGVVLETFLHTLGLPAEQIPLGLESRAVIFRDRLAGRRALVLLDNVADETQVLPLLPGSTTNHVLVTSRNTLTGLDGARYVDLDVFTPEESVALMARIAGRHRTDADPEAARRIAELCGHLPLAVSLAARRLATRPAWSLPAFANRLADNRLARLGSSHRSVSGVFALSYQALPSAAQRMFRLLGSHMADDIDVRAAAALAGVAALEADQMLERLLDEHLLIQATPGRYRMHDLVRLFARSKASESADALVRLLEHYQAGAEQATKLLHPTESRRLPASPSPGTCPIATVADATTWLEAEHRNLLGLAARAPDLPKQALPPLICAVTVLYRPLTNLGLSSTHIRLTEFALAAARRIPDRRAEAMLLEDLGTIHSQHGGLSEAIEHNTAALAIWCELGDRTGEAGCLTGLGIAYYQQGRFAEAAETLKAALVPSRESGYAIGEASVLNYLGLVCQGMADFEEAIRWHSKSMDRYEKAGSRHGWAFAVANTGWAYQRSGRPAEAIPCHERSLAVFATVSDRYNEAEQHWGLGQAFHALGDGKAAREQWDRAITMLRDASLIEPAEAAALLGQAVPDTPEIVRLNS</sequence>
<dbReference type="PRINTS" id="PR00364">
    <property type="entry name" value="DISEASERSIST"/>
</dbReference>
<dbReference type="RefSeq" id="WP_091296919.1">
    <property type="nucleotide sequence ID" value="NZ_FNON01000010.1"/>
</dbReference>
<organism evidence="2 3">
    <name type="scientific">Amycolatopsis xylanica</name>
    <dbReference type="NCBI Taxonomy" id="589385"/>
    <lineage>
        <taxon>Bacteria</taxon>
        <taxon>Bacillati</taxon>
        <taxon>Actinomycetota</taxon>
        <taxon>Actinomycetes</taxon>
        <taxon>Pseudonocardiales</taxon>
        <taxon>Pseudonocardiaceae</taxon>
        <taxon>Amycolatopsis</taxon>
    </lineage>
</organism>
<dbReference type="SMART" id="SM00028">
    <property type="entry name" value="TPR"/>
    <property type="match status" value="4"/>
</dbReference>
<dbReference type="Gene3D" id="3.40.50.300">
    <property type="entry name" value="P-loop containing nucleotide triphosphate hydrolases"/>
    <property type="match status" value="1"/>
</dbReference>
<dbReference type="STRING" id="589385.SAMN05421504_11023"/>
<evidence type="ECO:0000259" key="1">
    <source>
        <dbReference type="Pfam" id="PF00931"/>
    </source>
</evidence>
<dbReference type="SUPFAM" id="SSF48452">
    <property type="entry name" value="TPR-like"/>
    <property type="match status" value="1"/>
</dbReference>
<gene>
    <name evidence="2" type="ORF">SAMN05421504_11023</name>
</gene>
<evidence type="ECO:0000313" key="2">
    <source>
        <dbReference type="EMBL" id="SDZ15622.1"/>
    </source>
</evidence>
<accession>A0A1H3QPW1</accession>
<dbReference type="AlphaFoldDB" id="A0A1H3QPW1"/>
<dbReference type="GO" id="GO:0043531">
    <property type="term" value="F:ADP binding"/>
    <property type="evidence" value="ECO:0007669"/>
    <property type="project" value="InterPro"/>
</dbReference>
<proteinExistence type="predicted"/>
<evidence type="ECO:0000313" key="3">
    <source>
        <dbReference type="Proteomes" id="UP000199515"/>
    </source>
</evidence>
<dbReference type="InterPro" id="IPR019734">
    <property type="entry name" value="TPR_rpt"/>
</dbReference>
<dbReference type="InterPro" id="IPR011990">
    <property type="entry name" value="TPR-like_helical_dom_sf"/>
</dbReference>
<dbReference type="PANTHER" id="PTHR47691">
    <property type="entry name" value="REGULATOR-RELATED"/>
    <property type="match status" value="1"/>
</dbReference>
<dbReference type="Pfam" id="PF13374">
    <property type="entry name" value="TPR_10"/>
    <property type="match status" value="1"/>
</dbReference>
<dbReference type="EMBL" id="FNON01000010">
    <property type="protein sequence ID" value="SDZ15622.1"/>
    <property type="molecule type" value="Genomic_DNA"/>
</dbReference>